<proteinExistence type="predicted"/>
<evidence type="ECO:0000256" key="1">
    <source>
        <dbReference type="SAM" id="Phobius"/>
    </source>
</evidence>
<evidence type="ECO:0000313" key="3">
    <source>
        <dbReference type="Proteomes" id="UP000431269"/>
    </source>
</evidence>
<accession>A0A6I6MTS1</accession>
<reference evidence="3" key="1">
    <citation type="submission" date="2019-12" db="EMBL/GenBank/DDBJ databases">
        <title>Complete genome of Terracaulis silvestris 0127_4.</title>
        <authorList>
            <person name="Vieira S."/>
            <person name="Riedel T."/>
            <person name="Sproer C."/>
            <person name="Pascual J."/>
            <person name="Boedeker C."/>
            <person name="Overmann J."/>
        </authorList>
    </citation>
    <scope>NUCLEOTIDE SEQUENCE [LARGE SCALE GENOMIC DNA]</scope>
    <source>
        <strain evidence="3">0127_4</strain>
    </source>
</reference>
<dbReference type="Proteomes" id="UP000431269">
    <property type="component" value="Chromosome"/>
</dbReference>
<keyword evidence="1" id="KW-0812">Transmembrane</keyword>
<sequence length="38" mass="3806">MSAQDLPAITRALSVVVAIALVATALAPVIFTAARIVA</sequence>
<keyword evidence="1" id="KW-1133">Transmembrane helix</keyword>
<organism evidence="2 3">
    <name type="scientific">Terricaulis silvestris</name>
    <dbReference type="NCBI Taxonomy" id="2686094"/>
    <lineage>
        <taxon>Bacteria</taxon>
        <taxon>Pseudomonadati</taxon>
        <taxon>Pseudomonadota</taxon>
        <taxon>Alphaproteobacteria</taxon>
        <taxon>Caulobacterales</taxon>
        <taxon>Caulobacteraceae</taxon>
        <taxon>Terricaulis</taxon>
    </lineage>
</organism>
<name>A0A6I6MTS1_9CAUL</name>
<feature type="transmembrane region" description="Helical" evidence="1">
    <location>
        <begin position="12"/>
        <end position="34"/>
    </location>
</feature>
<dbReference type="KEGG" id="tsv:DSM104635_03719"/>
<keyword evidence="3" id="KW-1185">Reference proteome</keyword>
<dbReference type="AlphaFoldDB" id="A0A6I6MTS1"/>
<protein>
    <submittedName>
        <fullName evidence="2">Uncharacterized protein</fullName>
    </submittedName>
</protein>
<dbReference type="EMBL" id="CP047045">
    <property type="protein sequence ID" value="QGZ96856.1"/>
    <property type="molecule type" value="Genomic_DNA"/>
</dbReference>
<gene>
    <name evidence="2" type="ORF">DSM104635_03719</name>
</gene>
<keyword evidence="1" id="KW-0472">Membrane</keyword>
<evidence type="ECO:0000313" key="2">
    <source>
        <dbReference type="EMBL" id="QGZ96856.1"/>
    </source>
</evidence>